<feature type="region of interest" description="Disordered" evidence="7">
    <location>
        <begin position="662"/>
        <end position="682"/>
    </location>
</feature>
<feature type="compositionally biased region" description="Low complexity" evidence="7">
    <location>
        <begin position="741"/>
        <end position="756"/>
    </location>
</feature>
<proteinExistence type="inferred from homology"/>
<organism evidence="8">
    <name type="scientific">Corethron hystrix</name>
    <dbReference type="NCBI Taxonomy" id="216773"/>
    <lineage>
        <taxon>Eukaryota</taxon>
        <taxon>Sar</taxon>
        <taxon>Stramenopiles</taxon>
        <taxon>Ochrophyta</taxon>
        <taxon>Bacillariophyta</taxon>
        <taxon>Coscinodiscophyceae</taxon>
        <taxon>Corethrophycidae</taxon>
        <taxon>Corethrales</taxon>
        <taxon>Corethraceae</taxon>
        <taxon>Corethron</taxon>
    </lineage>
</organism>
<evidence type="ECO:0000256" key="2">
    <source>
        <dbReference type="ARBA" id="ARBA00021911"/>
    </source>
</evidence>
<evidence type="ECO:0000256" key="1">
    <source>
        <dbReference type="ARBA" id="ARBA00006241"/>
    </source>
</evidence>
<comment type="similarity">
    <text evidence="1">Belongs to the plasmodium circumsporozoite protein family.</text>
</comment>
<comment type="function">
    <text evidence="6">Essential sporozoite protein. In the mosquito vector, required for sporozoite development in the oocyst, migration through the vector hemolymph and entry into the vector salivary glands. In the vertebrate host, required for sporozoite migration through the host dermis and infection of host hepatocytes. Binds to highly sulfated heparan sulfate proteoglycans (HSPGs) on the surface of host hepatocytes.</text>
</comment>
<sequence length="973" mass="106970">MLSDAPSAAPSSSRTAFPSSFPSSSIPSYIPSRIPTKLPSYNPSRIPSTLPSTFPSAIPSSSVPSKKPSLAPSMVPINSPSKTPSSIPSIFPSNYPSMVPSFAPFDQPSIEPSTKPTTQPSMEPTESKKPSSPPSKSSFPSKYPLKMPSENPSMAPTPCQDDDTYRSRYGFACHIHSYSICSRMGEVGFSDSEVNELTIRCRKSCDVCWRSSVPSTLPSESETASPTQIPSGFPTISPSLFPKFIPSFIPSHNPSSFLSAASSLPVPAQILRENYPPTFALTNFPTKEICLNEPLFTDKFGLSCEDYNLVDCHGIKDIGLTEKEVEAVYSACPKSCRAECNKSYLKEVSEDYSPSSCEDDPLFYDQRLGLSCKQHSVVECDKLYVIGFTKEEVDEIKMKCQYSCKKCEENSSNLFDITKNESEQHATTARAVEGNDIEKKSPTDMMQNITTSVVFAISLIVLFSLAFMARKQIKSNLLSESKSELEDDSDSIVHNFKSSDHFESSEQKKSTTSSTYPDYVGVQYETVTSPDDMDHSFIELTVGDVDEINIDSGNRVPNISGAFDLSRVASVIPSRPELRKSLLKERNSSNPFQSQEISSSTVGKDSQASESNFEGINSPDASEVLKNLKKLYEGKNEPCVKKEALTPSEVLTNLKKYSKSVESNKNLDETDNSLAKSQQLHSKPLDVSQTVLKVNGSATDMDQARLVSNIPNCHGSSKRPSLKSFKSNYSVRKVASNSSNKTLTSSRSVRSSTSSKKSMKKRTTQSVKNPKKALALESPEKCESSKGRKKLHSHFIAPNSIDSYKPTFGRQCSVESTTSTIRTNDSFHDKFSIPQSKSNEVENMFKTKLTSIKEENKKVDAAVKYIFSANSVEGALDDQDKKIPEKFTPRSVVPDYNDNIVMTPCDDDSLGWTVGTAEDPTLKVRRAQSAIDYGYGILNIQPPSKRFLESHGGSPTSYASAVSRRLTRKIGNE</sequence>
<dbReference type="InterPro" id="IPR051860">
    <property type="entry name" value="Plasmodium_CSP_Invasion"/>
</dbReference>
<keyword evidence="3" id="KW-0748">Sporozoite</keyword>
<feature type="region of interest" description="Disordered" evidence="7">
    <location>
        <begin position="733"/>
        <end position="791"/>
    </location>
</feature>
<feature type="region of interest" description="Disordered" evidence="7">
    <location>
        <begin position="102"/>
        <end position="157"/>
    </location>
</feature>
<reference evidence="8" key="1">
    <citation type="submission" date="2021-01" db="EMBL/GenBank/DDBJ databases">
        <authorList>
            <person name="Corre E."/>
            <person name="Pelletier E."/>
            <person name="Niang G."/>
            <person name="Scheremetjew M."/>
            <person name="Finn R."/>
            <person name="Kale V."/>
            <person name="Holt S."/>
            <person name="Cochrane G."/>
            <person name="Meng A."/>
            <person name="Brown T."/>
            <person name="Cohen L."/>
        </authorList>
    </citation>
    <scope>NUCLEOTIDE SEQUENCE</scope>
    <source>
        <strain evidence="8">308</strain>
    </source>
</reference>
<feature type="region of interest" description="Disordered" evidence="7">
    <location>
        <begin position="1"/>
        <end position="88"/>
    </location>
</feature>
<gene>
    <name evidence="8" type="ORF">CHYS00102_LOCUS28590</name>
</gene>
<evidence type="ECO:0000256" key="7">
    <source>
        <dbReference type="SAM" id="MobiDB-lite"/>
    </source>
</evidence>
<feature type="region of interest" description="Disordered" evidence="7">
    <location>
        <begin position="948"/>
        <end position="973"/>
    </location>
</feature>
<keyword evidence="4" id="KW-0677">Repeat</keyword>
<name>A0A7S1G185_9STRA</name>
<dbReference type="AlphaFoldDB" id="A0A7S1G185"/>
<feature type="compositionally biased region" description="Low complexity" evidence="7">
    <location>
        <begin position="1"/>
        <end position="36"/>
    </location>
</feature>
<feature type="compositionally biased region" description="Polar residues" evidence="7">
    <location>
        <begin position="588"/>
        <end position="615"/>
    </location>
</feature>
<feature type="compositionally biased region" description="Polar residues" evidence="7">
    <location>
        <begin position="672"/>
        <end position="682"/>
    </location>
</feature>
<evidence type="ECO:0000313" key="8">
    <source>
        <dbReference type="EMBL" id="CAD8901371.1"/>
    </source>
</evidence>
<comment type="function">
    <text evidence="5">In the vertebrate host, binds to highly sulfated heparan sulfate proteoglycans (HSPGs) on the surface of host hepatocytes and is required for sporozoite invasion of the host hepatocytes.</text>
</comment>
<feature type="compositionally biased region" description="Polar residues" evidence="7">
    <location>
        <begin position="110"/>
        <end position="124"/>
    </location>
</feature>
<protein>
    <recommendedName>
        <fullName evidence="2">Circumsporozoite protein</fullName>
    </recommendedName>
</protein>
<dbReference type="EMBL" id="HBFR01039115">
    <property type="protein sequence ID" value="CAD8901371.1"/>
    <property type="molecule type" value="Transcribed_RNA"/>
</dbReference>
<evidence type="ECO:0000256" key="4">
    <source>
        <dbReference type="ARBA" id="ARBA00022737"/>
    </source>
</evidence>
<feature type="region of interest" description="Disordered" evidence="7">
    <location>
        <begin position="583"/>
        <end position="619"/>
    </location>
</feature>
<accession>A0A7S1G185</accession>
<feature type="compositionally biased region" description="Low complexity" evidence="7">
    <location>
        <begin position="55"/>
        <end position="88"/>
    </location>
</feature>
<feature type="region of interest" description="Disordered" evidence="7">
    <location>
        <begin position="496"/>
        <end position="516"/>
    </location>
</feature>
<feature type="compositionally biased region" description="Polar residues" evidence="7">
    <location>
        <begin position="39"/>
        <end position="54"/>
    </location>
</feature>
<evidence type="ECO:0000256" key="5">
    <source>
        <dbReference type="ARBA" id="ARBA00033726"/>
    </source>
</evidence>
<dbReference type="PANTHER" id="PTHR44826:SF3">
    <property type="entry name" value="SPORE COAT PROTEIN SP85"/>
    <property type="match status" value="1"/>
</dbReference>
<evidence type="ECO:0000256" key="3">
    <source>
        <dbReference type="ARBA" id="ARBA00022522"/>
    </source>
</evidence>
<feature type="region of interest" description="Disordered" evidence="7">
    <location>
        <begin position="709"/>
        <end position="728"/>
    </location>
</feature>
<evidence type="ECO:0000256" key="6">
    <source>
        <dbReference type="ARBA" id="ARBA00045806"/>
    </source>
</evidence>
<feature type="compositionally biased region" description="Basic and acidic residues" evidence="7">
    <location>
        <begin position="497"/>
        <end position="509"/>
    </location>
</feature>
<dbReference type="PANTHER" id="PTHR44826">
    <property type="entry name" value="SPORE COAT PROTEIN SP85"/>
    <property type="match status" value="1"/>
</dbReference>